<evidence type="ECO:0000313" key="2">
    <source>
        <dbReference type="Proteomes" id="UP000187429"/>
    </source>
</evidence>
<protein>
    <submittedName>
        <fullName evidence="1">Uncharacterized protein</fullName>
    </submittedName>
</protein>
<dbReference type="Proteomes" id="UP000187429">
    <property type="component" value="Unassembled WGS sequence"/>
</dbReference>
<sequence>MVGPNSGIIDHSKESVGTFDTEIMPGYVWAHLGCLGTSDKLFYRPCGRWSTGSQYFVLLLHILLELAEVKYRSKSPSLLGDRVQLAVEYWGPLLNFLDRFI</sequence>
<comment type="caution">
    <text evidence="1">The sequence shown here is derived from an EMBL/GenBank/DDBJ whole genome shotgun (WGS) entry which is preliminary data.</text>
</comment>
<reference evidence="2" key="1">
    <citation type="submission" date="2017-01" db="EMBL/GenBank/DDBJ databases">
        <authorList>
            <person name="Wang Y."/>
            <person name="White M."/>
            <person name="Kvist S."/>
            <person name="Moncalvo J.-M."/>
        </authorList>
    </citation>
    <scope>NUCLEOTIDE SEQUENCE [LARGE SCALE GENOMIC DNA]</scope>
    <source>
        <strain evidence="2">ID-206-W2</strain>
    </source>
</reference>
<dbReference type="EMBL" id="LSSM01007448">
    <property type="protein sequence ID" value="OMJ08223.1"/>
    <property type="molecule type" value="Genomic_DNA"/>
</dbReference>
<name>A0A1R1X0Q9_9FUNG</name>
<keyword evidence="2" id="KW-1185">Reference proteome</keyword>
<gene>
    <name evidence="1" type="ORF">AYI69_g11153</name>
</gene>
<organism evidence="1 2">
    <name type="scientific">Smittium culicis</name>
    <dbReference type="NCBI Taxonomy" id="133412"/>
    <lineage>
        <taxon>Eukaryota</taxon>
        <taxon>Fungi</taxon>
        <taxon>Fungi incertae sedis</taxon>
        <taxon>Zoopagomycota</taxon>
        <taxon>Kickxellomycotina</taxon>
        <taxon>Harpellomycetes</taxon>
        <taxon>Harpellales</taxon>
        <taxon>Legeriomycetaceae</taxon>
        <taxon>Smittium</taxon>
    </lineage>
</organism>
<evidence type="ECO:0000313" key="1">
    <source>
        <dbReference type="EMBL" id="OMJ08223.1"/>
    </source>
</evidence>
<proteinExistence type="predicted"/>
<accession>A0A1R1X0Q9</accession>
<dbReference type="AlphaFoldDB" id="A0A1R1X0Q9"/>